<comment type="caution">
    <text evidence="1">The sequence shown here is derived from an EMBL/GenBank/DDBJ whole genome shotgun (WGS) entry which is preliminary data.</text>
</comment>
<protein>
    <recommendedName>
        <fullName evidence="3">PpiC domain-containing protein</fullName>
    </recommendedName>
</protein>
<dbReference type="GeneID" id="96800462"/>
<keyword evidence="2" id="KW-1185">Reference proteome</keyword>
<evidence type="ECO:0000313" key="1">
    <source>
        <dbReference type="EMBL" id="MFK7002133.1"/>
    </source>
</evidence>
<name>A0ABW8PCM8_9FLAO</name>
<dbReference type="RefSeq" id="WP_123867213.1">
    <property type="nucleotide sequence ID" value="NZ_JAZGZP010000032.1"/>
</dbReference>
<evidence type="ECO:0008006" key="3">
    <source>
        <dbReference type="Google" id="ProtNLM"/>
    </source>
</evidence>
<dbReference type="Proteomes" id="UP001621706">
    <property type="component" value="Unassembled WGS sequence"/>
</dbReference>
<dbReference type="EMBL" id="JAZGZP010000032">
    <property type="protein sequence ID" value="MFK7002133.1"/>
    <property type="molecule type" value="Genomic_DNA"/>
</dbReference>
<reference evidence="1 2" key="1">
    <citation type="submission" date="2024-02" db="EMBL/GenBank/DDBJ databases">
        <title>Comparative Genomic Analysis of Flavobacterium Species Causing Columnaris Disease of Freshwater Fish in Thailand: Insights into Virulence and Resistance Mechanisms.</title>
        <authorList>
            <person name="Nguyen D."/>
            <person name="Chokmangmeepisarn P."/>
            <person name="Khianchaikhan K."/>
            <person name="Morishita M."/>
            <person name="Bunnoy A."/>
            <person name="Rodkhum C."/>
        </authorList>
    </citation>
    <scope>NUCLEOTIDE SEQUENCE [LARGE SCALE GENOMIC DNA]</scope>
    <source>
        <strain evidence="1 2">CNRT2201</strain>
    </source>
</reference>
<gene>
    <name evidence="1" type="ORF">V3I07_14710</name>
</gene>
<sequence>MIKKIILVFNLCFCSEMNSQQVKFLTRDTILTIFQKSNNIFEAIDEIKNTISYEAGYLDYKSLYFDNEIKSYFLKSLDRNFRCKYELELENKKYIKLLDNKKRLEYEIESYLIGKKRRKQIDSVLKSEKLISKFKDSIIVDRISLYKSERNCKGAIPNLDLLTKLKYPEVYDSIKKWSRELPERNFTEELLAFNDPDTQKQYDLKVKQYVQTNGKYESFRYYENKIKEVNTAFVFSKINNLLSINNPEVVMYEHVIKTDGTSYSIGIETSPNFDFTEKVFVLANRYEIPCVLIKEEFNKVRKSNDTKAKDKFVKTNIESIKNIVKECCIKMNKDEEYWMVNMPFYKKN</sequence>
<proteinExistence type="predicted"/>
<evidence type="ECO:0000313" key="2">
    <source>
        <dbReference type="Proteomes" id="UP001621706"/>
    </source>
</evidence>
<accession>A0ABW8PCM8</accession>
<organism evidence="1 2">
    <name type="scientific">Flavobacterium oreochromis</name>
    <dbReference type="NCBI Taxonomy" id="2906078"/>
    <lineage>
        <taxon>Bacteria</taxon>
        <taxon>Pseudomonadati</taxon>
        <taxon>Bacteroidota</taxon>
        <taxon>Flavobacteriia</taxon>
        <taxon>Flavobacteriales</taxon>
        <taxon>Flavobacteriaceae</taxon>
        <taxon>Flavobacterium</taxon>
    </lineage>
</organism>